<dbReference type="InterPro" id="IPR011650">
    <property type="entry name" value="Peptidase_M20_dimer"/>
</dbReference>
<comment type="similarity">
    <text evidence="3">Belongs to the peptidase M20A family.</text>
</comment>
<evidence type="ECO:0000256" key="7">
    <source>
        <dbReference type="ARBA" id="ARBA00022833"/>
    </source>
</evidence>
<sequence>MSNITRAEILKLAESQTDDFIKLVSDLIRIPSENPTGTQREVVDFVKNYLKEAGIDSEEVAAHPDFPCVLAKIGKEDGFSVILNGHVDVVPAGDREQWDFDPFSGEVTDKLILGRGTSDMKAGVAGLLFAMKILTESGAPLNGNVRLHIVSDEESGGEYGSKWLCENGYAKDANACLIAEPTSNNTIEIGQKGGLTLIMKAYGKSAHGSLGGFKGENAIIKLSKVLDKLQGLTKIEGHFKDSQAHALENSKLIAQQEIGEPGIGEVISHVSANVGVIQGGTRPNMVPDYCEAIVDVRLPIGVDHEEIEEMVRTIIRESGETGIEYEAQWKSEGNYTDEDAAIVQTVKKNAEALWGIDVIPAYQWASSDAREYRAQGIPTIQYGPSNTEGIHSYNENVDIEDAVNAGRIYILSLCDLMGIE</sequence>
<dbReference type="Gene3D" id="3.30.70.360">
    <property type="match status" value="1"/>
</dbReference>
<keyword evidence="6 12" id="KW-0378">Hydrolase</keyword>
<evidence type="ECO:0000256" key="1">
    <source>
        <dbReference type="ARBA" id="ARBA00001941"/>
    </source>
</evidence>
<dbReference type="EMBL" id="CP035945">
    <property type="protein sequence ID" value="QBE94897.1"/>
    <property type="molecule type" value="Genomic_DNA"/>
</dbReference>
<dbReference type="Proteomes" id="UP000289794">
    <property type="component" value="Chromosome"/>
</dbReference>
<dbReference type="RefSeq" id="WP_187370538.1">
    <property type="nucleotide sequence ID" value="NZ_CP035945.1"/>
</dbReference>
<accession>A0A4P6LVT3</accession>
<keyword evidence="8" id="KW-0220">Diaminopimelate biosynthesis</keyword>
<evidence type="ECO:0000256" key="8">
    <source>
        <dbReference type="ARBA" id="ARBA00022915"/>
    </source>
</evidence>
<dbReference type="GO" id="GO:0016787">
    <property type="term" value="F:hydrolase activity"/>
    <property type="evidence" value="ECO:0007669"/>
    <property type="project" value="UniProtKB-KW"/>
</dbReference>
<keyword evidence="9" id="KW-0457">Lysine biosynthesis</keyword>
<dbReference type="CDD" id="cd08659">
    <property type="entry name" value="M20_ArgE_DapE-like"/>
    <property type="match status" value="1"/>
</dbReference>
<dbReference type="InterPro" id="IPR010182">
    <property type="entry name" value="ArgE/DapE"/>
</dbReference>
<dbReference type="GO" id="GO:0046872">
    <property type="term" value="F:metal ion binding"/>
    <property type="evidence" value="ECO:0007669"/>
    <property type="project" value="UniProtKB-KW"/>
</dbReference>
<proteinExistence type="inferred from homology"/>
<dbReference type="InterPro" id="IPR050072">
    <property type="entry name" value="Peptidase_M20A"/>
</dbReference>
<dbReference type="InterPro" id="IPR036264">
    <property type="entry name" value="Bact_exopeptidase_dim_dom"/>
</dbReference>
<dbReference type="PANTHER" id="PTHR43808">
    <property type="entry name" value="ACETYLORNITHINE DEACETYLASE"/>
    <property type="match status" value="1"/>
</dbReference>
<dbReference type="PIRSF" id="PIRSF036696">
    <property type="entry name" value="ACY-1"/>
    <property type="match status" value="1"/>
</dbReference>
<dbReference type="EC" id="3.5.1.-" evidence="12"/>
<evidence type="ECO:0000256" key="6">
    <source>
        <dbReference type="ARBA" id="ARBA00022801"/>
    </source>
</evidence>
<name>A0A4P6LVT3_9FIRM</name>
<dbReference type="Pfam" id="PF07687">
    <property type="entry name" value="M20_dimer"/>
    <property type="match status" value="1"/>
</dbReference>
<evidence type="ECO:0000259" key="11">
    <source>
        <dbReference type="Pfam" id="PF07687"/>
    </source>
</evidence>
<organism evidence="12 13">
    <name type="scientific">Blautia producta</name>
    <dbReference type="NCBI Taxonomy" id="33035"/>
    <lineage>
        <taxon>Bacteria</taxon>
        <taxon>Bacillati</taxon>
        <taxon>Bacillota</taxon>
        <taxon>Clostridia</taxon>
        <taxon>Lachnospirales</taxon>
        <taxon>Lachnospiraceae</taxon>
        <taxon>Blautia</taxon>
    </lineage>
</organism>
<protein>
    <submittedName>
        <fullName evidence="12">N-formyl-4-amino-5-aminomethyl-2-methylpyrimidine deformylase</fullName>
        <ecNumber evidence="12">3.5.1.-</ecNumber>
    </submittedName>
</protein>
<dbReference type="SUPFAM" id="SSF53187">
    <property type="entry name" value="Zn-dependent exopeptidases"/>
    <property type="match status" value="1"/>
</dbReference>
<reference evidence="12 13" key="1">
    <citation type="submission" date="2019-01" db="EMBL/GenBank/DDBJ databases">
        <title>PMF-metabolizing Aryl O-demethylase.</title>
        <authorList>
            <person name="Kim M."/>
        </authorList>
    </citation>
    <scope>NUCLEOTIDE SEQUENCE [LARGE SCALE GENOMIC DNA]</scope>
    <source>
        <strain evidence="12 13">PMF1</strain>
    </source>
</reference>
<dbReference type="AlphaFoldDB" id="A0A4P6LVT3"/>
<keyword evidence="5" id="KW-0479">Metal-binding</keyword>
<evidence type="ECO:0000256" key="10">
    <source>
        <dbReference type="ARBA" id="ARBA00023285"/>
    </source>
</evidence>
<keyword evidence="4" id="KW-0028">Amino-acid biosynthesis</keyword>
<evidence type="ECO:0000313" key="13">
    <source>
        <dbReference type="Proteomes" id="UP000289794"/>
    </source>
</evidence>
<dbReference type="GO" id="GO:0009085">
    <property type="term" value="P:lysine biosynthetic process"/>
    <property type="evidence" value="ECO:0007669"/>
    <property type="project" value="UniProtKB-KW"/>
</dbReference>
<evidence type="ECO:0000256" key="3">
    <source>
        <dbReference type="ARBA" id="ARBA00006247"/>
    </source>
</evidence>
<feature type="domain" description="Peptidase M20 dimerisation" evidence="11">
    <location>
        <begin position="189"/>
        <end position="318"/>
    </location>
</feature>
<comment type="cofactor">
    <cofactor evidence="1">
        <name>Co(2+)</name>
        <dbReference type="ChEBI" id="CHEBI:48828"/>
    </cofactor>
</comment>
<dbReference type="SUPFAM" id="SSF55031">
    <property type="entry name" value="Bacterial exopeptidase dimerisation domain"/>
    <property type="match status" value="1"/>
</dbReference>
<keyword evidence="7" id="KW-0862">Zinc</keyword>
<dbReference type="GO" id="GO:0019877">
    <property type="term" value="P:diaminopimelate biosynthetic process"/>
    <property type="evidence" value="ECO:0007669"/>
    <property type="project" value="UniProtKB-KW"/>
</dbReference>
<evidence type="ECO:0000256" key="9">
    <source>
        <dbReference type="ARBA" id="ARBA00023154"/>
    </source>
</evidence>
<comment type="cofactor">
    <cofactor evidence="2">
        <name>Zn(2+)</name>
        <dbReference type="ChEBI" id="CHEBI:29105"/>
    </cofactor>
</comment>
<dbReference type="Gene3D" id="3.40.630.10">
    <property type="entry name" value="Zn peptidases"/>
    <property type="match status" value="1"/>
</dbReference>
<gene>
    <name evidence="12" type="primary">ylmB</name>
    <name evidence="12" type="ORF">PMF13cell1_00390</name>
</gene>
<dbReference type="Pfam" id="PF01546">
    <property type="entry name" value="Peptidase_M20"/>
    <property type="match status" value="1"/>
</dbReference>
<dbReference type="KEGG" id="bpro:PMF13cell1_00390"/>
<evidence type="ECO:0000256" key="4">
    <source>
        <dbReference type="ARBA" id="ARBA00022605"/>
    </source>
</evidence>
<evidence type="ECO:0000256" key="2">
    <source>
        <dbReference type="ARBA" id="ARBA00001947"/>
    </source>
</evidence>
<dbReference type="InterPro" id="IPR002933">
    <property type="entry name" value="Peptidase_M20"/>
</dbReference>
<evidence type="ECO:0000256" key="5">
    <source>
        <dbReference type="ARBA" id="ARBA00022723"/>
    </source>
</evidence>
<dbReference type="PANTHER" id="PTHR43808:SF8">
    <property type="entry name" value="PEPTIDASE M20 DIMERISATION DOMAIN-CONTAINING PROTEIN"/>
    <property type="match status" value="1"/>
</dbReference>
<dbReference type="NCBIfam" id="TIGR01910">
    <property type="entry name" value="DapE-ArgE"/>
    <property type="match status" value="1"/>
</dbReference>
<evidence type="ECO:0000313" key="12">
    <source>
        <dbReference type="EMBL" id="QBE94897.1"/>
    </source>
</evidence>
<keyword evidence="10" id="KW-0170">Cobalt</keyword>